<dbReference type="EMBL" id="CH473961">
    <property type="protein sequence ID" value="EDM00955.1"/>
    <property type="molecule type" value="Genomic_DNA"/>
</dbReference>
<dbReference type="HOGENOM" id="CLU_1948172_0_0_1"/>
<dbReference type="AlphaFoldDB" id="F7EKQ7"/>
<reference evidence="2" key="2">
    <citation type="journal article" date="2005" name="Genome Res.">
        <title>Gene and alternative splicing annotation with AIR.</title>
        <authorList>
            <person name="Florea L."/>
            <person name="Di Francesco V."/>
            <person name="Miller J."/>
            <person name="Turner R."/>
            <person name="Yao A."/>
            <person name="Harris M."/>
            <person name="Walenz B."/>
            <person name="Mobarry C."/>
            <person name="Merkulov G.V."/>
            <person name="Charlab R."/>
            <person name="Dew I."/>
            <person name="Deng Z."/>
            <person name="Istrail S."/>
            <person name="Li P."/>
            <person name="Sutton G."/>
        </authorList>
    </citation>
    <scope>NUCLEOTIDE SEQUENCE</scope>
    <source>
        <strain evidence="2">BN</strain>
    </source>
</reference>
<proteinExistence type="evidence at transcript level"/>
<dbReference type="EMBL" id="AY383693">
    <property type="protein sequence ID" value="AAQ96251.1"/>
    <property type="molecule type" value="mRNA"/>
</dbReference>
<evidence type="ECO:0000313" key="2">
    <source>
        <dbReference type="EMBL" id="EDM00955.1"/>
    </source>
</evidence>
<reference evidence="2" key="3">
    <citation type="submission" date="2005-07" db="EMBL/GenBank/DDBJ databases">
        <authorList>
            <person name="Mural R.J."/>
            <person name="Li P.W."/>
            <person name="Adams M.D."/>
            <person name="Amanatides P.G."/>
            <person name="Baden-Tillson H."/>
            <person name="Barnstead M."/>
            <person name="Chin S.H."/>
            <person name="Dew I."/>
            <person name="Evans C.A."/>
            <person name="Ferriera S."/>
            <person name="Flanigan M."/>
            <person name="Fosler C."/>
            <person name="Glodek A."/>
            <person name="Gu Z."/>
            <person name="Holt R.A."/>
            <person name="Jennings D."/>
            <person name="Kraft C.L."/>
            <person name="Lu F."/>
            <person name="Nguyen T."/>
            <person name="Nusskern D.R."/>
            <person name="Pfannkoch C.M."/>
            <person name="Sitter C."/>
            <person name="Sutton G.G."/>
            <person name="Venter J.C."/>
            <person name="Wang Z."/>
            <person name="Woodage T."/>
            <person name="Zheng X.H."/>
            <person name="Zhong F."/>
        </authorList>
    </citation>
    <scope>NUCLEOTIDE SEQUENCE</scope>
    <source>
        <strain evidence="2">BN</strain>
    </source>
</reference>
<organism evidence="1">
    <name type="scientific">Rattus norvegicus</name>
    <name type="common">Rat</name>
    <dbReference type="NCBI Taxonomy" id="10116"/>
    <lineage>
        <taxon>Eukaryota</taxon>
        <taxon>Metazoa</taxon>
        <taxon>Chordata</taxon>
        <taxon>Craniata</taxon>
        <taxon>Vertebrata</taxon>
        <taxon>Euteleostomi</taxon>
        <taxon>Mammalia</taxon>
        <taxon>Eutheria</taxon>
        <taxon>Euarchontoglires</taxon>
        <taxon>Glires</taxon>
        <taxon>Rodentia</taxon>
        <taxon>Myomorpha</taxon>
        <taxon>Muroidea</taxon>
        <taxon>Muridae</taxon>
        <taxon>Murinae</taxon>
        <taxon>Rattus</taxon>
    </lineage>
</organism>
<dbReference type="Proteomes" id="UP000234681">
    <property type="component" value="Chromosome 2"/>
</dbReference>
<sequence length="129" mass="14808">MVTEDFKKNINNSLKEIQDNTGKQVEALKEETKNPLKNYRKMHPNSSSAWEQMPNMTYQLQTSPLGRETTGTSQQLHPSPFELNNTIIYITKIRKALSESARQTILLRVPISPFLNMQGVCESDEFMFA</sequence>
<gene>
    <name evidence="2" type="ORF">rCG_65906</name>
</gene>
<accession>F7EKQ7</accession>
<dbReference type="SMR" id="F7EKQ7"/>
<name>F7EKQ7_RAT</name>
<reference evidence="1" key="1">
    <citation type="submission" date="2003-09" db="EMBL/GenBank/DDBJ databases">
        <title>Liver regeneration after PH.</title>
        <authorList>
            <person name="Xu C.S."/>
            <person name="Chang C.F."/>
            <person name="Han H.P."/>
            <person name="Wang G.P."/>
            <person name="Chai L.Q."/>
            <person name="Yuan J.Y."/>
            <person name="Yang K.J."/>
            <person name="Zhao L.F."/>
            <person name="Ma H."/>
            <person name="Wang L."/>
            <person name="Wang S.F."/>
            <person name="Xing X.K."/>
            <person name="Shen G.M."/>
            <person name="Shi J.B."/>
            <person name="Rahman S."/>
            <person name="Wang Q.N."/>
            <person name="Zhang J.B."/>
        </authorList>
    </citation>
    <scope>NUCLEOTIDE SEQUENCE</scope>
    <source>
        <strain evidence="1">Sprague-Dawley</strain>
    </source>
</reference>
<evidence type="ECO:0000313" key="1">
    <source>
        <dbReference type="EMBL" id="AAQ96251.1"/>
    </source>
</evidence>
<protein>
    <submittedName>
        <fullName evidence="1">LRRGT00038</fullName>
    </submittedName>
    <submittedName>
        <fullName evidence="2">RCG65906</fullName>
    </submittedName>
</protein>